<gene>
    <name evidence="1" type="ORF">SCFA_2750005</name>
</gene>
<sequence length="211" mass="24542">MIKHVIFDFDGTIVDSISLSIELFNELADKYKFNKIVYNQLDYLRSLSFIERCRAVKVPLYKIPMLGIEITRNYRKIIGELRIFEGVYEVIHWLKEQGLELSIISSNSNENVKAFLKENNIDVFDGIYCSRNLFGKEKIINRFIKKHNLEKDEVIYIGDEYRDIMACKINDVKVIAVSWGYDPLDMLIKAGPDFIVDSPPEIIQFLSSRAS</sequence>
<organism evidence="1">
    <name type="scientific">anaerobic digester metagenome</name>
    <dbReference type="NCBI Taxonomy" id="1263854"/>
    <lineage>
        <taxon>unclassified sequences</taxon>
        <taxon>metagenomes</taxon>
        <taxon>ecological metagenomes</taxon>
    </lineage>
</organism>
<reference evidence="1" key="1">
    <citation type="submission" date="2019-03" db="EMBL/GenBank/DDBJ databases">
        <authorList>
            <person name="Hao L."/>
        </authorList>
    </citation>
    <scope>NUCLEOTIDE SEQUENCE</scope>
</reference>
<dbReference type="Pfam" id="PF13419">
    <property type="entry name" value="HAD_2"/>
    <property type="match status" value="1"/>
</dbReference>
<dbReference type="InterPro" id="IPR023198">
    <property type="entry name" value="PGP-like_dom2"/>
</dbReference>
<dbReference type="PANTHER" id="PTHR43434:SF13">
    <property type="entry name" value="PHOSPHOGLYCOLATE PHOSPHATASE"/>
    <property type="match status" value="1"/>
</dbReference>
<dbReference type="InterPro" id="IPR023214">
    <property type="entry name" value="HAD_sf"/>
</dbReference>
<dbReference type="InterPro" id="IPR041492">
    <property type="entry name" value="HAD_2"/>
</dbReference>
<dbReference type="InterPro" id="IPR036412">
    <property type="entry name" value="HAD-like_sf"/>
</dbReference>
<dbReference type="Gene3D" id="3.40.50.1000">
    <property type="entry name" value="HAD superfamily/HAD-like"/>
    <property type="match status" value="1"/>
</dbReference>
<dbReference type="SFLD" id="SFLDS00003">
    <property type="entry name" value="Haloacid_Dehalogenase"/>
    <property type="match status" value="1"/>
</dbReference>
<dbReference type="Gene3D" id="1.10.150.240">
    <property type="entry name" value="Putative phosphatase, domain 2"/>
    <property type="match status" value="1"/>
</dbReference>
<protein>
    <submittedName>
        <fullName evidence="1">Phosphoglycolate phosphatase</fullName>
    </submittedName>
</protein>
<dbReference type="SUPFAM" id="SSF56784">
    <property type="entry name" value="HAD-like"/>
    <property type="match status" value="1"/>
</dbReference>
<dbReference type="GO" id="GO:0006281">
    <property type="term" value="P:DNA repair"/>
    <property type="evidence" value="ECO:0007669"/>
    <property type="project" value="TreeGrafter"/>
</dbReference>
<dbReference type="InterPro" id="IPR050155">
    <property type="entry name" value="HAD-like_hydrolase_sf"/>
</dbReference>
<dbReference type="GO" id="GO:0008967">
    <property type="term" value="F:phosphoglycolate phosphatase activity"/>
    <property type="evidence" value="ECO:0007669"/>
    <property type="project" value="TreeGrafter"/>
</dbReference>
<dbReference type="EMBL" id="CAADRN010000196">
    <property type="protein sequence ID" value="VFU14919.1"/>
    <property type="molecule type" value="Genomic_DNA"/>
</dbReference>
<name>A0A485M257_9ZZZZ</name>
<evidence type="ECO:0000313" key="1">
    <source>
        <dbReference type="EMBL" id="VFU14919.1"/>
    </source>
</evidence>
<proteinExistence type="predicted"/>
<dbReference type="AlphaFoldDB" id="A0A485M257"/>
<dbReference type="GO" id="GO:0005829">
    <property type="term" value="C:cytosol"/>
    <property type="evidence" value="ECO:0007669"/>
    <property type="project" value="TreeGrafter"/>
</dbReference>
<dbReference type="PANTHER" id="PTHR43434">
    <property type="entry name" value="PHOSPHOGLYCOLATE PHOSPHATASE"/>
    <property type="match status" value="1"/>
</dbReference>
<dbReference type="SFLD" id="SFLDG01129">
    <property type="entry name" value="C1.5:_HAD__Beta-PGM__Phosphata"/>
    <property type="match status" value="1"/>
</dbReference>
<accession>A0A485M257</accession>